<gene>
    <name evidence="1" type="ORF">YLM1_0625</name>
</gene>
<sequence>MIFNLIFNHHIIEKDNKGYILVEGTFSDLFDEDSYDEEYSHKVLAKDVLFIKSFVNEIRNLSRDWLGSIELVKPPSDYDFTLKFNFVDKLEDIESAGIKKYINNCSKKRILKIND</sequence>
<protein>
    <submittedName>
        <fullName evidence="1">Uncharacterized protein</fullName>
    </submittedName>
</protein>
<keyword evidence="2" id="KW-1185">Reference proteome</keyword>
<dbReference type="Proteomes" id="UP000066376">
    <property type="component" value="Chromosome"/>
</dbReference>
<dbReference type="EMBL" id="CP014265">
    <property type="protein sequence ID" value="AMK15182.1"/>
    <property type="molecule type" value="Genomic_DNA"/>
</dbReference>
<evidence type="ECO:0000313" key="2">
    <source>
        <dbReference type="Proteomes" id="UP000066376"/>
    </source>
</evidence>
<dbReference type="RefSeq" id="WP_067146205.1">
    <property type="nucleotide sequence ID" value="NZ_CP014265.1"/>
</dbReference>
<name>A0A126QZF7_METOL</name>
<dbReference type="KEGG" id="mol:YLM1_0625"/>
<proteinExistence type="predicted"/>
<dbReference type="AlphaFoldDB" id="A0A126QZF7"/>
<dbReference type="GeneID" id="28488922"/>
<organism evidence="1 2">
    <name type="scientific">Methanobrevibacter olleyae</name>
    <dbReference type="NCBI Taxonomy" id="294671"/>
    <lineage>
        <taxon>Archaea</taxon>
        <taxon>Methanobacteriati</taxon>
        <taxon>Methanobacteriota</taxon>
        <taxon>Methanomada group</taxon>
        <taxon>Methanobacteria</taxon>
        <taxon>Methanobacteriales</taxon>
        <taxon>Methanobacteriaceae</taxon>
        <taxon>Methanobrevibacter</taxon>
    </lineage>
</organism>
<accession>A0A126QZF7</accession>
<reference evidence="1 2" key="1">
    <citation type="journal article" date="2016" name="Genome Announc.">
        <title>Draft Genome Sequence of the Rumen Methanogen Methanobrevibacter olleyae YLM1.</title>
        <authorList>
            <person name="Kelly W.J."/>
            <person name="Li D."/>
            <person name="Lambie S.C."/>
            <person name="Cox F."/>
            <person name="Attwood G.T."/>
            <person name="Altermann E."/>
            <person name="Leahy S.C."/>
        </authorList>
    </citation>
    <scope>NUCLEOTIDE SEQUENCE [LARGE SCALE GENOMIC DNA]</scope>
    <source>
        <strain evidence="1 2">YLM1</strain>
    </source>
</reference>
<evidence type="ECO:0000313" key="1">
    <source>
        <dbReference type="EMBL" id="AMK15182.1"/>
    </source>
</evidence>
<reference evidence="2" key="2">
    <citation type="submission" date="2016-02" db="EMBL/GenBank/DDBJ databases">
        <title>The draft genome sequence of the rumen methanogen Methanobrevibacter olleyae YLM1.</title>
        <authorList>
            <consortium name="New Zealand Agricultural Greenhouse Gas Research Centre/Pastoral Greenhouse Gas Research Consortium"/>
            <person name="Kelly W.J."/>
            <person name="Li D."/>
            <person name="Lambie S.C."/>
            <person name="Attwood G.T."/>
            <person name="Altermann E."/>
            <person name="Leahy S.C."/>
        </authorList>
    </citation>
    <scope>NUCLEOTIDE SEQUENCE [LARGE SCALE GENOMIC DNA]</scope>
    <source>
        <strain evidence="2">YLM1</strain>
    </source>
</reference>
<dbReference type="PATRIC" id="fig|294671.3.peg.649"/>